<dbReference type="EMBL" id="JAMKPW020000006">
    <property type="protein sequence ID" value="KAK8217159.1"/>
    <property type="molecule type" value="Genomic_DNA"/>
</dbReference>
<accession>A0ACC3SJP0</accession>
<sequence length="223" mass="25908">MSLKPIVLHGHAGGPNPWKVAIALEELNVPYEHKLWEFPDLKTEKFEKMNPNGRTPAIEDPNTGITLWESGAIIEYLVETYDKEGKFTYTSSPEKYQLKQWLHFQMSGQGPYFGQLAWFKNYHPEKIQSAVDRYTKEIKRVCSVIDAHLKSTGKEYLVGDKYTYADLSFVPWNILVGWLAGEEFEKEIQKDLPTYWAWWQRVLSRDAVQKVKKDREAALAKAH</sequence>
<evidence type="ECO:0000313" key="2">
    <source>
        <dbReference type="Proteomes" id="UP001320706"/>
    </source>
</evidence>
<reference evidence="1" key="1">
    <citation type="submission" date="2024-02" db="EMBL/GenBank/DDBJ databases">
        <title>Metagenome Assembled Genome of Zalaria obscura JY119.</title>
        <authorList>
            <person name="Vighnesh L."/>
            <person name="Jagadeeshwari U."/>
            <person name="Venkata Ramana C."/>
            <person name="Sasikala C."/>
        </authorList>
    </citation>
    <scope>NUCLEOTIDE SEQUENCE</scope>
    <source>
        <strain evidence="1">JY119</strain>
    </source>
</reference>
<gene>
    <name evidence="1" type="ORF">M8818_001411</name>
</gene>
<keyword evidence="2" id="KW-1185">Reference proteome</keyword>
<name>A0ACC3SJP0_9PEZI</name>
<organism evidence="1 2">
    <name type="scientific">Zalaria obscura</name>
    <dbReference type="NCBI Taxonomy" id="2024903"/>
    <lineage>
        <taxon>Eukaryota</taxon>
        <taxon>Fungi</taxon>
        <taxon>Dikarya</taxon>
        <taxon>Ascomycota</taxon>
        <taxon>Pezizomycotina</taxon>
        <taxon>Dothideomycetes</taxon>
        <taxon>Dothideomycetidae</taxon>
        <taxon>Dothideales</taxon>
        <taxon>Zalariaceae</taxon>
        <taxon>Zalaria</taxon>
    </lineage>
</organism>
<comment type="caution">
    <text evidence="1">The sequence shown here is derived from an EMBL/GenBank/DDBJ whole genome shotgun (WGS) entry which is preliminary data.</text>
</comment>
<dbReference type="Proteomes" id="UP001320706">
    <property type="component" value="Unassembled WGS sequence"/>
</dbReference>
<protein>
    <submittedName>
        <fullName evidence="1">Uncharacterized protein</fullName>
    </submittedName>
</protein>
<evidence type="ECO:0000313" key="1">
    <source>
        <dbReference type="EMBL" id="KAK8217159.1"/>
    </source>
</evidence>
<proteinExistence type="predicted"/>